<dbReference type="GO" id="GO:0034551">
    <property type="term" value="P:mitochondrial respiratory chain complex III assembly"/>
    <property type="evidence" value="ECO:0007669"/>
    <property type="project" value="TreeGrafter"/>
</dbReference>
<keyword evidence="4" id="KW-1185">Reference proteome</keyword>
<gene>
    <name evidence="3" type="ORF">M427DRAFT_152336</name>
</gene>
<accession>A0A139AT42</accession>
<dbReference type="GO" id="GO:0005739">
    <property type="term" value="C:mitochondrion"/>
    <property type="evidence" value="ECO:0007669"/>
    <property type="project" value="TreeGrafter"/>
</dbReference>
<dbReference type="AlphaFoldDB" id="A0A139AT42"/>
<evidence type="ECO:0000313" key="4">
    <source>
        <dbReference type="Proteomes" id="UP000070544"/>
    </source>
</evidence>
<dbReference type="PANTHER" id="PTHR12184:SF1">
    <property type="entry name" value="UBIQUINOL-CYTOCHROME-C REDUCTASE COMPLEX ASSEMBLY FACTOR 1"/>
    <property type="match status" value="1"/>
</dbReference>
<dbReference type="EMBL" id="KQ965737">
    <property type="protein sequence ID" value="KXS19898.1"/>
    <property type="molecule type" value="Genomic_DNA"/>
</dbReference>
<evidence type="ECO:0000259" key="2">
    <source>
        <dbReference type="Pfam" id="PF03981"/>
    </source>
</evidence>
<dbReference type="Pfam" id="PF03981">
    <property type="entry name" value="Ubiq_cyt_C_chap"/>
    <property type="match status" value="1"/>
</dbReference>
<dbReference type="Proteomes" id="UP000070544">
    <property type="component" value="Unassembled WGS sequence"/>
</dbReference>
<sequence length="229" mass="26323">MYMLPTAMTSFQLARSQFFLTKRRFTVATPSLEARKSSSAFTLNPITRILNRRLEYQNALTSYQNITAHVEDKENREFFINTLKLPDTFETWFYLTTLHMWMLSTRGRAAGEAWQSMWRDMSEILWTDCEKRMYEGGVTNFTLINRGLKDLLAAHYGHLLAYDEGLSKGDAILAGALWRNLFSESSDVSILDICTAIKYVRHELVKLDRASSEEIIAAGNTFGKARVYS</sequence>
<feature type="domain" description="Ubiquinol-cytochrome c chaperone" evidence="2">
    <location>
        <begin position="82"/>
        <end position="221"/>
    </location>
</feature>
<evidence type="ECO:0000256" key="1">
    <source>
        <dbReference type="ARBA" id="ARBA00006407"/>
    </source>
</evidence>
<dbReference type="InterPro" id="IPR021150">
    <property type="entry name" value="Ubiq_cyt_c_chap"/>
</dbReference>
<dbReference type="OrthoDB" id="10253878at2759"/>
<dbReference type="InterPro" id="IPR007129">
    <property type="entry name" value="Ubiqinol_cyt_c_chaperone_CPB3"/>
</dbReference>
<dbReference type="PANTHER" id="PTHR12184">
    <property type="entry name" value="UBIQUINOL-CYTOCHROME C REDUCTASE COMPLEX ASSEMBLY FACTOR 1 FAMILY MEMBER"/>
    <property type="match status" value="1"/>
</dbReference>
<protein>
    <recommendedName>
        <fullName evidence="2">Ubiquinol-cytochrome c chaperone domain-containing protein</fullName>
    </recommendedName>
</protein>
<name>A0A139AT42_GONPJ</name>
<evidence type="ECO:0000313" key="3">
    <source>
        <dbReference type="EMBL" id="KXS19898.1"/>
    </source>
</evidence>
<proteinExistence type="inferred from homology"/>
<organism evidence="3 4">
    <name type="scientific">Gonapodya prolifera (strain JEL478)</name>
    <name type="common">Monoblepharis prolifera</name>
    <dbReference type="NCBI Taxonomy" id="1344416"/>
    <lineage>
        <taxon>Eukaryota</taxon>
        <taxon>Fungi</taxon>
        <taxon>Fungi incertae sedis</taxon>
        <taxon>Chytridiomycota</taxon>
        <taxon>Chytridiomycota incertae sedis</taxon>
        <taxon>Monoblepharidomycetes</taxon>
        <taxon>Monoblepharidales</taxon>
        <taxon>Gonapodyaceae</taxon>
        <taxon>Gonapodya</taxon>
    </lineage>
</organism>
<dbReference type="STRING" id="1344416.A0A139AT42"/>
<reference evidence="3 4" key="1">
    <citation type="journal article" date="2015" name="Genome Biol. Evol.">
        <title>Phylogenomic analyses indicate that early fungi evolved digesting cell walls of algal ancestors of land plants.</title>
        <authorList>
            <person name="Chang Y."/>
            <person name="Wang S."/>
            <person name="Sekimoto S."/>
            <person name="Aerts A.L."/>
            <person name="Choi C."/>
            <person name="Clum A."/>
            <person name="LaButti K.M."/>
            <person name="Lindquist E.A."/>
            <person name="Yee Ngan C."/>
            <person name="Ohm R.A."/>
            <person name="Salamov A.A."/>
            <person name="Grigoriev I.V."/>
            <person name="Spatafora J.W."/>
            <person name="Berbee M.L."/>
        </authorList>
    </citation>
    <scope>NUCLEOTIDE SEQUENCE [LARGE SCALE GENOMIC DNA]</scope>
    <source>
        <strain evidence="3 4">JEL478</strain>
    </source>
</reference>
<comment type="similarity">
    <text evidence="1">Belongs to the CBP3 family.</text>
</comment>